<dbReference type="HOGENOM" id="CLU_027128_4_2_2"/>
<dbReference type="RefSeq" id="WP_015285688.1">
    <property type="nucleotide sequence ID" value="NC_019943.1"/>
</dbReference>
<proteinExistence type="predicted"/>
<dbReference type="InParanoid" id="L0HFF5"/>
<dbReference type="OrthoDB" id="200499at2157"/>
<dbReference type="Gene3D" id="3.40.50.2300">
    <property type="match status" value="2"/>
</dbReference>
<evidence type="ECO:0000313" key="3">
    <source>
        <dbReference type="EMBL" id="AGB02725.1"/>
    </source>
</evidence>
<evidence type="ECO:0000256" key="1">
    <source>
        <dbReference type="ARBA" id="ARBA00022729"/>
    </source>
</evidence>
<dbReference type="eggNOG" id="arCOG01020">
    <property type="taxonomic scope" value="Archaea"/>
</dbReference>
<dbReference type="AlphaFoldDB" id="L0HFF5"/>
<dbReference type="EMBL" id="CP003167">
    <property type="protein sequence ID" value="AGB02725.1"/>
    <property type="molecule type" value="Genomic_DNA"/>
</dbReference>
<dbReference type="InterPro" id="IPR051010">
    <property type="entry name" value="BCAA_transport"/>
</dbReference>
<dbReference type="GeneID" id="14308087"/>
<name>L0HFF5_METFS</name>
<dbReference type="InterPro" id="IPR028081">
    <property type="entry name" value="Leu-bd"/>
</dbReference>
<accession>L0HFF5</accession>
<dbReference type="FunCoup" id="L0HFF5">
    <property type="interactions" value="8"/>
</dbReference>
<dbReference type="Proteomes" id="UP000010824">
    <property type="component" value="Chromosome"/>
</dbReference>
<evidence type="ECO:0000259" key="2">
    <source>
        <dbReference type="Pfam" id="PF13458"/>
    </source>
</evidence>
<protein>
    <submittedName>
        <fullName evidence="3">ABC-type branched-chain amino acid transport system, periplasmic component</fullName>
    </submittedName>
</protein>
<reference evidence="3 4" key="2">
    <citation type="journal article" date="2014" name="Genome Announc.">
        <title>Complete Genome Sequence of Methanoregula formicica SMSPT, a Mesophilic Hydrogenotrophic Methanogen Isolated from a Methanogenic Upflow Anaerobic Sludge Blanket Reactor.</title>
        <authorList>
            <person name="Yamamoto K."/>
            <person name="Tamaki H."/>
            <person name="Cadillo-Quiroz H."/>
            <person name="Imachi H."/>
            <person name="Kyrpides N."/>
            <person name="Woyke T."/>
            <person name="Goodwin L."/>
            <person name="Zinder S.H."/>
            <person name="Kamagata Y."/>
            <person name="Liu W.T."/>
        </authorList>
    </citation>
    <scope>NUCLEOTIDE SEQUENCE [LARGE SCALE GENOMIC DNA]</scope>
    <source>
        <strain evidence="4">DSM 22288 / NBRC 105244 / SMSP</strain>
    </source>
</reference>
<dbReference type="STRING" id="593750.Metfor_1698"/>
<dbReference type="InterPro" id="IPR028082">
    <property type="entry name" value="Peripla_BP_I"/>
</dbReference>
<keyword evidence="4" id="KW-1185">Reference proteome</keyword>
<dbReference type="Pfam" id="PF13458">
    <property type="entry name" value="Peripla_BP_6"/>
    <property type="match status" value="1"/>
</dbReference>
<dbReference type="CDD" id="cd06345">
    <property type="entry name" value="PBP1_ABC_ligand_binding-like"/>
    <property type="match status" value="1"/>
</dbReference>
<dbReference type="PANTHER" id="PTHR30483:SF6">
    <property type="entry name" value="PERIPLASMIC BINDING PROTEIN OF ABC TRANSPORTER FOR NATURAL AMINO ACIDS"/>
    <property type="match status" value="1"/>
</dbReference>
<evidence type="ECO:0000313" key="4">
    <source>
        <dbReference type="Proteomes" id="UP000010824"/>
    </source>
</evidence>
<keyword evidence="1" id="KW-0732">Signal</keyword>
<dbReference type="KEGG" id="mfo:Metfor_1698"/>
<gene>
    <name evidence="3" type="ordered locus">Metfor_1698</name>
</gene>
<reference evidence="4" key="1">
    <citation type="submission" date="2011-12" db="EMBL/GenBank/DDBJ databases">
        <title>Complete sequence of Methanoregula formicicum SMSP.</title>
        <authorList>
            <person name="Lucas S."/>
            <person name="Han J."/>
            <person name="Lapidus A."/>
            <person name="Cheng J.-F."/>
            <person name="Goodwin L."/>
            <person name="Pitluck S."/>
            <person name="Peters L."/>
            <person name="Ovchinnikova G."/>
            <person name="Teshima H."/>
            <person name="Detter J.C."/>
            <person name="Han C."/>
            <person name="Tapia R."/>
            <person name="Land M."/>
            <person name="Hauser L."/>
            <person name="Kyrpides N."/>
            <person name="Ivanova N."/>
            <person name="Pagani I."/>
            <person name="Imachi H."/>
            <person name="Tamaki H."/>
            <person name="Sekiguchi Y."/>
            <person name="Kamagata Y."/>
            <person name="Cadillo-Quiroz H."/>
            <person name="Zinder S."/>
            <person name="Liu W.-T."/>
            <person name="Woyke T."/>
        </authorList>
    </citation>
    <scope>NUCLEOTIDE SEQUENCE [LARGE SCALE GENOMIC DNA]</scope>
    <source>
        <strain evidence="4">DSM 22288 / NBRC 105244 / SMSP</strain>
    </source>
</reference>
<feature type="domain" description="Leucine-binding protein" evidence="2">
    <location>
        <begin position="38"/>
        <end position="382"/>
    </location>
</feature>
<dbReference type="SUPFAM" id="SSF53822">
    <property type="entry name" value="Periplasmic binding protein-like I"/>
    <property type="match status" value="1"/>
</dbReference>
<sequence precursor="true">MKYSVLIIAALLIAAACIAGCTQQQASTQSSPAASQDTIKIGVIASLTGPASNVGTNMWQSAQVAAEKINAAGGVTVKDGAKKQVKLIVGDDESTQAGGQKAATKLITDDKVDILVGGYSSAVTSAYEQTIAEYKVPYIVTGASSPIITHRTDIDTSYVFHHCPTTDTYGEYTTTFIDEVVRAAVNKKLGTASDRPFRLAVLYQDTAFGKGVQTAVNNTITKKNLNIVLVSQQSFKMGESDFRTQLTAIKAAKPDAVYIAAFPNEGAPAIVQARRDISLNTIFLNVENNDNAQFYKDVGQYGEYGVIESRFSPYTAPAGAVATAQDGFKQAYYKKFGTYPDMMGASTYEGVFIAAEAIKSAGSTDKTAVRQALTTLKMPQVIEAMKDSTISFSSDFRESSFDLWMEQLYMDAAAGETRPKIVWPDNLKTTEFVLPSWYEAGSSV</sequence>
<dbReference type="PANTHER" id="PTHR30483">
    <property type="entry name" value="LEUCINE-SPECIFIC-BINDING PROTEIN"/>
    <property type="match status" value="1"/>
</dbReference>
<dbReference type="PROSITE" id="PS51257">
    <property type="entry name" value="PROKAR_LIPOPROTEIN"/>
    <property type="match status" value="1"/>
</dbReference>
<organism evidence="3 4">
    <name type="scientific">Methanoregula formicica (strain DSM 22288 / NBRC 105244 / SMSP)</name>
    <dbReference type="NCBI Taxonomy" id="593750"/>
    <lineage>
        <taxon>Archaea</taxon>
        <taxon>Methanobacteriati</taxon>
        <taxon>Methanobacteriota</taxon>
        <taxon>Stenosarchaea group</taxon>
        <taxon>Methanomicrobia</taxon>
        <taxon>Methanomicrobiales</taxon>
        <taxon>Methanoregulaceae</taxon>
        <taxon>Methanoregula</taxon>
    </lineage>
</organism>